<evidence type="ECO:0008006" key="4">
    <source>
        <dbReference type="Google" id="ProtNLM"/>
    </source>
</evidence>
<feature type="transmembrane region" description="Helical" evidence="1">
    <location>
        <begin position="9"/>
        <end position="29"/>
    </location>
</feature>
<reference evidence="2 3" key="1">
    <citation type="journal article" date="2016" name="Nat. Commun.">
        <title>Thousands of microbial genomes shed light on interconnected biogeochemical processes in an aquifer system.</title>
        <authorList>
            <person name="Anantharaman K."/>
            <person name="Brown C.T."/>
            <person name="Hug L.A."/>
            <person name="Sharon I."/>
            <person name="Castelle C.J."/>
            <person name="Probst A.J."/>
            <person name="Thomas B.C."/>
            <person name="Singh A."/>
            <person name="Wilkins M.J."/>
            <person name="Karaoz U."/>
            <person name="Brodie E.L."/>
            <person name="Williams K.H."/>
            <person name="Hubbard S.S."/>
            <person name="Banfield J.F."/>
        </authorList>
    </citation>
    <scope>NUCLEOTIDE SEQUENCE [LARGE SCALE GENOMIC DNA]</scope>
</reference>
<dbReference type="EMBL" id="MGGW01000014">
    <property type="protein sequence ID" value="OGM54454.1"/>
    <property type="molecule type" value="Genomic_DNA"/>
</dbReference>
<evidence type="ECO:0000256" key="1">
    <source>
        <dbReference type="SAM" id="Phobius"/>
    </source>
</evidence>
<comment type="caution">
    <text evidence="2">The sequence shown here is derived from an EMBL/GenBank/DDBJ whole genome shotgun (WGS) entry which is preliminary data.</text>
</comment>
<keyword evidence="1" id="KW-1133">Transmembrane helix</keyword>
<keyword evidence="1" id="KW-0472">Membrane</keyword>
<name>A0A1F8ARR6_9BACT</name>
<sequence length="140" mass="16244">MINKRLQNLFLVGAILEILHMPLELWLFGLDHSVYSDARAVFDFMQEKLSYFSSNSDESFIILIGMFGFFWLLTTYLMLNGKKWQLVVVIFFSLLFISEVHHLIRSIIKTSYYPGTLIGLVICIIGIVIFIESLKSLKEK</sequence>
<keyword evidence="1" id="KW-0812">Transmembrane</keyword>
<evidence type="ECO:0000313" key="3">
    <source>
        <dbReference type="Proteomes" id="UP000178603"/>
    </source>
</evidence>
<gene>
    <name evidence="2" type="ORF">A3E44_00115</name>
</gene>
<proteinExistence type="predicted"/>
<dbReference type="Proteomes" id="UP000178603">
    <property type="component" value="Unassembled WGS sequence"/>
</dbReference>
<feature type="transmembrane region" description="Helical" evidence="1">
    <location>
        <begin position="86"/>
        <end position="104"/>
    </location>
</feature>
<protein>
    <recommendedName>
        <fullName evidence="4">HXXEE domain-containing protein</fullName>
    </recommendedName>
</protein>
<organism evidence="2 3">
    <name type="scientific">Candidatus Woesebacteria bacterium RIFCSPHIGHO2_12_FULL_41_24</name>
    <dbReference type="NCBI Taxonomy" id="1802510"/>
    <lineage>
        <taxon>Bacteria</taxon>
        <taxon>Candidatus Woeseibacteriota</taxon>
    </lineage>
</organism>
<evidence type="ECO:0000313" key="2">
    <source>
        <dbReference type="EMBL" id="OGM54454.1"/>
    </source>
</evidence>
<feature type="transmembrane region" description="Helical" evidence="1">
    <location>
        <begin position="60"/>
        <end position="79"/>
    </location>
</feature>
<feature type="transmembrane region" description="Helical" evidence="1">
    <location>
        <begin position="110"/>
        <end position="131"/>
    </location>
</feature>
<dbReference type="AlphaFoldDB" id="A0A1F8ARR6"/>
<accession>A0A1F8ARR6</accession>